<evidence type="ECO:0000256" key="2">
    <source>
        <dbReference type="ARBA" id="ARBA00023125"/>
    </source>
</evidence>
<dbReference type="Pfam" id="PF00072">
    <property type="entry name" value="Response_reg"/>
    <property type="match status" value="1"/>
</dbReference>
<dbReference type="InterPro" id="IPR051015">
    <property type="entry name" value="EvgA-like"/>
</dbReference>
<protein>
    <submittedName>
        <fullName evidence="6">Response regulator transcription factor</fullName>
    </submittedName>
</protein>
<dbReference type="PANTHER" id="PTHR45566:SF1">
    <property type="entry name" value="HTH-TYPE TRANSCRIPTIONAL REGULATOR YHJB-RELATED"/>
    <property type="match status" value="1"/>
</dbReference>
<dbReference type="GO" id="GO:0000160">
    <property type="term" value="P:phosphorelay signal transduction system"/>
    <property type="evidence" value="ECO:0007669"/>
    <property type="project" value="InterPro"/>
</dbReference>
<dbReference type="GO" id="GO:0006355">
    <property type="term" value="P:regulation of DNA-templated transcription"/>
    <property type="evidence" value="ECO:0007669"/>
    <property type="project" value="InterPro"/>
</dbReference>
<feature type="domain" description="HTH luxR-type" evidence="4">
    <location>
        <begin position="142"/>
        <end position="207"/>
    </location>
</feature>
<keyword evidence="2" id="KW-0238">DNA-binding</keyword>
<feature type="domain" description="Response regulatory" evidence="5">
    <location>
        <begin position="3"/>
        <end position="125"/>
    </location>
</feature>
<dbReference type="SUPFAM" id="SSF46894">
    <property type="entry name" value="C-terminal effector domain of the bipartite response regulators"/>
    <property type="match status" value="1"/>
</dbReference>
<keyword evidence="7" id="KW-1185">Reference proteome</keyword>
<evidence type="ECO:0000256" key="3">
    <source>
        <dbReference type="PROSITE-ProRule" id="PRU00169"/>
    </source>
</evidence>
<dbReference type="RefSeq" id="WP_150045700.1">
    <property type="nucleotide sequence ID" value="NZ_OW485601.1"/>
</dbReference>
<dbReference type="InterPro" id="IPR001789">
    <property type="entry name" value="Sig_transdc_resp-reg_receiver"/>
</dbReference>
<proteinExistence type="predicted"/>
<evidence type="ECO:0000313" key="6">
    <source>
        <dbReference type="EMBL" id="KAA5608065.1"/>
    </source>
</evidence>
<dbReference type="CDD" id="cd06170">
    <property type="entry name" value="LuxR_C_like"/>
    <property type="match status" value="1"/>
</dbReference>
<evidence type="ECO:0000259" key="5">
    <source>
        <dbReference type="PROSITE" id="PS50110"/>
    </source>
</evidence>
<evidence type="ECO:0000313" key="7">
    <source>
        <dbReference type="Proteomes" id="UP000325255"/>
    </source>
</evidence>
<evidence type="ECO:0000259" key="4">
    <source>
        <dbReference type="PROSITE" id="PS50043"/>
    </source>
</evidence>
<dbReference type="Pfam" id="PF00196">
    <property type="entry name" value="GerE"/>
    <property type="match status" value="1"/>
</dbReference>
<organism evidence="6 7">
    <name type="scientific">Rhodovastum atsumiense</name>
    <dbReference type="NCBI Taxonomy" id="504468"/>
    <lineage>
        <taxon>Bacteria</taxon>
        <taxon>Pseudomonadati</taxon>
        <taxon>Pseudomonadota</taxon>
        <taxon>Alphaproteobacteria</taxon>
        <taxon>Acetobacterales</taxon>
        <taxon>Acetobacteraceae</taxon>
        <taxon>Rhodovastum</taxon>
    </lineage>
</organism>
<dbReference type="EMBL" id="VWPK01000109">
    <property type="protein sequence ID" value="KAA5608065.1"/>
    <property type="molecule type" value="Genomic_DNA"/>
</dbReference>
<dbReference type="PANTHER" id="PTHR45566">
    <property type="entry name" value="HTH-TYPE TRANSCRIPTIONAL REGULATOR YHJB-RELATED"/>
    <property type="match status" value="1"/>
</dbReference>
<dbReference type="Gene3D" id="3.40.50.2300">
    <property type="match status" value="1"/>
</dbReference>
<dbReference type="GO" id="GO:0003677">
    <property type="term" value="F:DNA binding"/>
    <property type="evidence" value="ECO:0007669"/>
    <property type="project" value="UniProtKB-KW"/>
</dbReference>
<dbReference type="SMART" id="SM00448">
    <property type="entry name" value="REC"/>
    <property type="match status" value="1"/>
</dbReference>
<dbReference type="Proteomes" id="UP000325255">
    <property type="component" value="Unassembled WGS sequence"/>
</dbReference>
<dbReference type="PROSITE" id="PS00622">
    <property type="entry name" value="HTH_LUXR_1"/>
    <property type="match status" value="1"/>
</dbReference>
<dbReference type="PROSITE" id="PS50043">
    <property type="entry name" value="HTH_LUXR_2"/>
    <property type="match status" value="1"/>
</dbReference>
<accession>A0A5M6IK52</accession>
<dbReference type="SMART" id="SM00421">
    <property type="entry name" value="HTH_LUXR"/>
    <property type="match status" value="1"/>
</dbReference>
<dbReference type="SUPFAM" id="SSF52172">
    <property type="entry name" value="CheY-like"/>
    <property type="match status" value="1"/>
</dbReference>
<name>A0A5M6IK52_9PROT</name>
<dbReference type="InterPro" id="IPR000792">
    <property type="entry name" value="Tscrpt_reg_LuxR_C"/>
</dbReference>
<feature type="modified residue" description="4-aspartylphosphate" evidence="3">
    <location>
        <position position="60"/>
    </location>
</feature>
<evidence type="ECO:0000256" key="1">
    <source>
        <dbReference type="ARBA" id="ARBA00022553"/>
    </source>
</evidence>
<dbReference type="PROSITE" id="PS50110">
    <property type="entry name" value="RESPONSE_REGULATORY"/>
    <property type="match status" value="1"/>
</dbReference>
<reference evidence="6 7" key="1">
    <citation type="submission" date="2019-09" db="EMBL/GenBank/DDBJ databases">
        <title>Genome sequence of Rhodovastum atsumiense, a diverse member of the Acetobacteraceae family of non-sulfur purple photosynthetic bacteria.</title>
        <authorList>
            <person name="Meyer T."/>
            <person name="Kyndt J."/>
        </authorList>
    </citation>
    <scope>NUCLEOTIDE SEQUENCE [LARGE SCALE GENOMIC DNA]</scope>
    <source>
        <strain evidence="6 7">DSM 21279</strain>
    </source>
</reference>
<sequence>MTRVLIADDHPLFREAIRNVIACLLEGEGGGFTCLEATDAEGLARATEAAGDDLDLILLDLFMPGADGMAHLVALRRRVPQTPVVVISAREDGATVRQAITCGAAGFIPKSAPKEQIATALRVVFAGGIYLPPGLATDEPAVEPSGSELTPRQIAVLELIVQGKSNKQIAHELAISEMTVKAHVTAVLRKLGVFSRAQAIVRFRNLVS</sequence>
<dbReference type="PRINTS" id="PR00038">
    <property type="entry name" value="HTHLUXR"/>
</dbReference>
<dbReference type="OrthoDB" id="9805444at2"/>
<dbReference type="InterPro" id="IPR016032">
    <property type="entry name" value="Sig_transdc_resp-reg_C-effctor"/>
</dbReference>
<comment type="caution">
    <text evidence="6">The sequence shown here is derived from an EMBL/GenBank/DDBJ whole genome shotgun (WGS) entry which is preliminary data.</text>
</comment>
<keyword evidence="1 3" id="KW-0597">Phosphoprotein</keyword>
<dbReference type="InterPro" id="IPR058245">
    <property type="entry name" value="NreC/VraR/RcsB-like_REC"/>
</dbReference>
<dbReference type="AlphaFoldDB" id="A0A5M6IK52"/>
<dbReference type="CDD" id="cd17535">
    <property type="entry name" value="REC_NarL-like"/>
    <property type="match status" value="1"/>
</dbReference>
<gene>
    <name evidence="6" type="ORF">F1189_30810</name>
</gene>
<dbReference type="InterPro" id="IPR011006">
    <property type="entry name" value="CheY-like_superfamily"/>
</dbReference>